<dbReference type="GO" id="GO:0006520">
    <property type="term" value="P:amino acid metabolic process"/>
    <property type="evidence" value="ECO:0007669"/>
    <property type="project" value="InterPro"/>
</dbReference>
<organism evidence="8 9">
    <name type="scientific">Candidula unifasciata</name>
    <dbReference type="NCBI Taxonomy" id="100452"/>
    <lineage>
        <taxon>Eukaryota</taxon>
        <taxon>Metazoa</taxon>
        <taxon>Spiralia</taxon>
        <taxon>Lophotrochozoa</taxon>
        <taxon>Mollusca</taxon>
        <taxon>Gastropoda</taxon>
        <taxon>Heterobranchia</taxon>
        <taxon>Euthyneura</taxon>
        <taxon>Panpulmonata</taxon>
        <taxon>Eupulmonata</taxon>
        <taxon>Stylommatophora</taxon>
        <taxon>Helicina</taxon>
        <taxon>Helicoidea</taxon>
        <taxon>Geomitridae</taxon>
        <taxon>Candidula</taxon>
    </lineage>
</organism>
<keyword evidence="9" id="KW-1185">Reference proteome</keyword>
<dbReference type="InterPro" id="IPR010977">
    <property type="entry name" value="Aromatic_deC"/>
</dbReference>
<dbReference type="SUPFAM" id="SSF53383">
    <property type="entry name" value="PLP-dependent transferases"/>
    <property type="match status" value="1"/>
</dbReference>
<keyword evidence="4 6" id="KW-0663">Pyridoxal phosphate</keyword>
<dbReference type="Gene3D" id="3.90.1150.10">
    <property type="entry name" value="Aspartate Aminotransferase, domain 1"/>
    <property type="match status" value="1"/>
</dbReference>
<feature type="compositionally biased region" description="Basic and acidic residues" evidence="7">
    <location>
        <begin position="595"/>
        <end position="616"/>
    </location>
</feature>
<dbReference type="EMBL" id="CAJHNH020001280">
    <property type="protein sequence ID" value="CAG5122406.1"/>
    <property type="molecule type" value="Genomic_DNA"/>
</dbReference>
<comment type="caution">
    <text evidence="8">The sequence shown here is derived from an EMBL/GenBank/DDBJ whole genome shotgun (WGS) entry which is preliminary data.</text>
</comment>
<keyword evidence="3" id="KW-0210">Decarboxylase</keyword>
<dbReference type="PRINTS" id="PR00800">
    <property type="entry name" value="YHDCRBOXLASE"/>
</dbReference>
<dbReference type="GO" id="GO:0005737">
    <property type="term" value="C:cytoplasm"/>
    <property type="evidence" value="ECO:0007669"/>
    <property type="project" value="TreeGrafter"/>
</dbReference>
<proteinExistence type="inferred from homology"/>
<evidence type="ECO:0008006" key="10">
    <source>
        <dbReference type="Google" id="ProtNLM"/>
    </source>
</evidence>
<feature type="compositionally biased region" description="Acidic residues" evidence="7">
    <location>
        <begin position="1"/>
        <end position="32"/>
    </location>
</feature>
<dbReference type="GO" id="GO:0016831">
    <property type="term" value="F:carboxy-lyase activity"/>
    <property type="evidence" value="ECO:0007669"/>
    <property type="project" value="UniProtKB-KW"/>
</dbReference>
<dbReference type="InterPro" id="IPR015421">
    <property type="entry name" value="PyrdxlP-dep_Trfase_major"/>
</dbReference>
<dbReference type="OrthoDB" id="2161780at2759"/>
<evidence type="ECO:0000256" key="3">
    <source>
        <dbReference type="ARBA" id="ARBA00022793"/>
    </source>
</evidence>
<evidence type="ECO:0000313" key="9">
    <source>
        <dbReference type="Proteomes" id="UP000678393"/>
    </source>
</evidence>
<protein>
    <recommendedName>
        <fullName evidence="10">Aromatic-L-amino-acid decarboxylase</fullName>
    </recommendedName>
</protein>
<sequence length="616" mass="69621">MDVDEEPATIDDFFSDEGQDSSLSSDEDDVDEIVSHPGQAKGLFKAMAKVARKKRKKKTVGPSSALPSADLTPTEFRKRGKELIDFIADYLEGSRDRPVNHSAIQGYLFRKMPKLPPIQPVTMDEVYKDIKQYIFPGLPQWQSPKHHALLPTGGSYASLLGSMLCDGLGCIGFTWADCPAATELEMLVMNWLAQLMDLPIDFHFFGKGSSAGGGGGIIQTSTTEALLTVITAAKRKMLGALRSAFTEETEWQLQDKFMVYCSEQAHPSLERVCEIAGVRLKRLWTDKEGIMHADTLRFAIEKDRVKGYFPILVVATVGTIASTSVDQIGKIGPLLDKEAGHFPKIWFHIESGYAGSSFICREYQPLLHGIDYADSFSMSAHKWMPIHMDCACLWVKKVSRLTQTFACEDPDGPLYIPPDDKNMMADYRAWSLPMTRRFRAMKIWVVFKLYGVKGLQQKIREDVRRAKELEKLIGEDHRFEIMGDVMFGVIAFRCKRPDNNKINYEILKQINKSAVIKMTGARIGFKFWLRFVVSGRYTDSEDVKFSWDMIRRTTNKVIADHTERMHNEDRSGMPNYKYVMMIGSEAADEDEAAVEDSRGDDKLDLDSVTSDKSRPK</sequence>
<dbReference type="PROSITE" id="PS00392">
    <property type="entry name" value="DDC_GAD_HDC_YDC"/>
    <property type="match status" value="1"/>
</dbReference>
<name>A0A8S3Z6J0_9EUPU</name>
<dbReference type="PANTHER" id="PTHR11999:SF70">
    <property type="entry name" value="MIP05841P"/>
    <property type="match status" value="1"/>
</dbReference>
<feature type="region of interest" description="Disordered" evidence="7">
    <location>
        <begin position="588"/>
        <end position="616"/>
    </location>
</feature>
<keyword evidence="5" id="KW-0456">Lyase</keyword>
<dbReference type="InterPro" id="IPR015424">
    <property type="entry name" value="PyrdxlP-dep_Trfase"/>
</dbReference>
<reference evidence="8" key="1">
    <citation type="submission" date="2021-04" db="EMBL/GenBank/DDBJ databases">
        <authorList>
            <consortium name="Molecular Ecology Group"/>
        </authorList>
    </citation>
    <scope>NUCLEOTIDE SEQUENCE</scope>
</reference>
<comment type="cofactor">
    <cofactor evidence="1 6">
        <name>pyridoxal 5'-phosphate</name>
        <dbReference type="ChEBI" id="CHEBI:597326"/>
    </cofactor>
</comment>
<feature type="modified residue" description="N6-(pyridoxal phosphate)lysine" evidence="6">
    <location>
        <position position="382"/>
    </location>
</feature>
<evidence type="ECO:0000256" key="6">
    <source>
        <dbReference type="PIRSR" id="PIRSR602129-50"/>
    </source>
</evidence>
<dbReference type="Gene3D" id="3.40.640.10">
    <property type="entry name" value="Type I PLP-dependent aspartate aminotransferase-like (Major domain)"/>
    <property type="match status" value="1"/>
</dbReference>
<accession>A0A8S3Z6J0</accession>
<dbReference type="AlphaFoldDB" id="A0A8S3Z6J0"/>
<evidence type="ECO:0000256" key="4">
    <source>
        <dbReference type="ARBA" id="ARBA00022898"/>
    </source>
</evidence>
<evidence type="ECO:0000256" key="2">
    <source>
        <dbReference type="ARBA" id="ARBA00009533"/>
    </source>
</evidence>
<evidence type="ECO:0000313" key="8">
    <source>
        <dbReference type="EMBL" id="CAG5122406.1"/>
    </source>
</evidence>
<feature type="region of interest" description="Disordered" evidence="7">
    <location>
        <begin position="1"/>
        <end position="36"/>
    </location>
</feature>
<comment type="similarity">
    <text evidence="2">Belongs to the group II decarboxylase family.</text>
</comment>
<gene>
    <name evidence="8" type="ORF">CUNI_LOCUS7964</name>
</gene>
<dbReference type="PANTHER" id="PTHR11999">
    <property type="entry name" value="GROUP II PYRIDOXAL-5-PHOSPHATE DECARBOXYLASE"/>
    <property type="match status" value="1"/>
</dbReference>
<dbReference type="InterPro" id="IPR015422">
    <property type="entry name" value="PyrdxlP-dep_Trfase_small"/>
</dbReference>
<dbReference type="GO" id="GO:0030170">
    <property type="term" value="F:pyridoxal phosphate binding"/>
    <property type="evidence" value="ECO:0007669"/>
    <property type="project" value="InterPro"/>
</dbReference>
<dbReference type="Proteomes" id="UP000678393">
    <property type="component" value="Unassembled WGS sequence"/>
</dbReference>
<evidence type="ECO:0000256" key="1">
    <source>
        <dbReference type="ARBA" id="ARBA00001933"/>
    </source>
</evidence>
<dbReference type="InterPro" id="IPR002129">
    <property type="entry name" value="PyrdxlP-dep_de-COase"/>
</dbReference>
<dbReference type="Gene3D" id="1.20.1340.10">
    <property type="entry name" value="dopa decarboxylase, N-terminal domain"/>
    <property type="match status" value="1"/>
</dbReference>
<evidence type="ECO:0000256" key="7">
    <source>
        <dbReference type="SAM" id="MobiDB-lite"/>
    </source>
</evidence>
<dbReference type="GO" id="GO:0019752">
    <property type="term" value="P:carboxylic acid metabolic process"/>
    <property type="evidence" value="ECO:0007669"/>
    <property type="project" value="InterPro"/>
</dbReference>
<dbReference type="InterPro" id="IPR021115">
    <property type="entry name" value="Pyridoxal-P_BS"/>
</dbReference>
<dbReference type="Pfam" id="PF00282">
    <property type="entry name" value="Pyridoxal_deC"/>
    <property type="match status" value="1"/>
</dbReference>
<evidence type="ECO:0000256" key="5">
    <source>
        <dbReference type="ARBA" id="ARBA00023239"/>
    </source>
</evidence>